<dbReference type="AlphaFoldDB" id="A0A1W6LMA8"/>
<dbReference type="KEGG" id="pbp:STSP1_01323"/>
<dbReference type="InterPro" id="IPR007048">
    <property type="entry name" value="IraD/Gp25-like"/>
</dbReference>
<name>A0A1W6LMA8_9BACT</name>
<accession>A0A1W6LMA8</accession>
<evidence type="ECO:0000313" key="3">
    <source>
        <dbReference type="Proteomes" id="UP000193334"/>
    </source>
</evidence>
<dbReference type="STRING" id="1941349.STSP1_01323"/>
<gene>
    <name evidence="2" type="ORF">STSP1_01323</name>
</gene>
<feature type="domain" description="IraD/Gp25-like" evidence="1">
    <location>
        <begin position="29"/>
        <end position="126"/>
    </location>
</feature>
<sequence length="153" mass="17295">MVNQNEKISVLPCMLWRLCAQERDLTLSSYRRCVISDIQDLLNSCCRSDDMKGAIKKSVLNYGIDSCVGLINSRESTGYVLESVRQALIDFEPRLVPGSVEVKPVKFDEPDSLREVLLEISAKLKMPDGYEFVNLKARVELETGKYQVQKGMS</sequence>
<proteinExistence type="predicted"/>
<evidence type="ECO:0000313" key="2">
    <source>
        <dbReference type="EMBL" id="ARN56930.1"/>
    </source>
</evidence>
<dbReference type="SUPFAM" id="SSF160719">
    <property type="entry name" value="gpW/gp25-like"/>
    <property type="match status" value="1"/>
</dbReference>
<organism evidence="2 3">
    <name type="scientific">Sedimentisphaera salicampi</name>
    <dbReference type="NCBI Taxonomy" id="1941349"/>
    <lineage>
        <taxon>Bacteria</taxon>
        <taxon>Pseudomonadati</taxon>
        <taxon>Planctomycetota</taxon>
        <taxon>Phycisphaerae</taxon>
        <taxon>Sedimentisphaerales</taxon>
        <taxon>Sedimentisphaeraceae</taxon>
        <taxon>Sedimentisphaera</taxon>
    </lineage>
</organism>
<dbReference type="PANTHER" id="PTHR38595:SF1">
    <property type="entry name" value="TYPE VI SECRETION SYSTEM COMPONENT TSSE1"/>
    <property type="match status" value="1"/>
</dbReference>
<reference evidence="3" key="1">
    <citation type="submission" date="2017-04" db="EMBL/GenBank/DDBJ databases">
        <title>Comparative genomics and description of representatives of a novel lineage of planctomycetes thriving in anoxic sediments.</title>
        <authorList>
            <person name="Spring S."/>
            <person name="Bunk B."/>
            <person name="Sproer C."/>
        </authorList>
    </citation>
    <scope>NUCLEOTIDE SEQUENCE [LARGE SCALE GENOMIC DNA]</scope>
    <source>
        <strain evidence="3">ST-PulAB-D4</strain>
    </source>
</reference>
<dbReference type="Pfam" id="PF04965">
    <property type="entry name" value="GPW_gp25"/>
    <property type="match status" value="1"/>
</dbReference>
<keyword evidence="3" id="KW-1185">Reference proteome</keyword>
<dbReference type="InterPro" id="IPR053176">
    <property type="entry name" value="T6SS_TssE1-like"/>
</dbReference>
<protein>
    <submittedName>
        <fullName evidence="2">Type VI secretion system lysozyme-like protein</fullName>
    </submittedName>
</protein>
<dbReference type="EMBL" id="CP021023">
    <property type="protein sequence ID" value="ARN56930.1"/>
    <property type="molecule type" value="Genomic_DNA"/>
</dbReference>
<evidence type="ECO:0000259" key="1">
    <source>
        <dbReference type="Pfam" id="PF04965"/>
    </source>
</evidence>
<dbReference type="Proteomes" id="UP000193334">
    <property type="component" value="Chromosome"/>
</dbReference>
<dbReference type="PANTHER" id="PTHR38595">
    <property type="entry name" value="CYTOPLASMIC PROTEIN-RELATED"/>
    <property type="match status" value="1"/>
</dbReference>